<dbReference type="SMART" id="SM00860">
    <property type="entry name" value="SMI1_KNR4"/>
    <property type="match status" value="1"/>
</dbReference>
<proteinExistence type="predicted"/>
<evidence type="ECO:0000259" key="1">
    <source>
        <dbReference type="SMART" id="SM00860"/>
    </source>
</evidence>
<accession>A0ABQ4QQF1</accession>
<dbReference type="EMBL" id="BPQG01000097">
    <property type="protein sequence ID" value="GJD46852.1"/>
    <property type="molecule type" value="Genomic_DNA"/>
</dbReference>
<comment type="caution">
    <text evidence="2">The sequence shown here is derived from an EMBL/GenBank/DDBJ whole genome shotgun (WGS) entry which is preliminary data.</text>
</comment>
<dbReference type="SUPFAM" id="SSF160631">
    <property type="entry name" value="SMI1/KNR4-like"/>
    <property type="match status" value="1"/>
</dbReference>
<name>A0ABQ4QQF1_9HYPH</name>
<dbReference type="InterPro" id="IPR018958">
    <property type="entry name" value="Knr4/Smi1-like_dom"/>
</dbReference>
<dbReference type="Gene3D" id="3.40.1580.10">
    <property type="entry name" value="SMI1/KNR4-like"/>
    <property type="match status" value="1"/>
</dbReference>
<dbReference type="Pfam" id="PF09346">
    <property type="entry name" value="SMI1_KNR4"/>
    <property type="match status" value="1"/>
</dbReference>
<reference evidence="2 3" key="1">
    <citation type="journal article" date="2021" name="Front. Microbiol.">
        <title>Comprehensive Comparative Genomics and Phenotyping of Methylobacterium Species.</title>
        <authorList>
            <person name="Alessa O."/>
            <person name="Ogura Y."/>
            <person name="Fujitani Y."/>
            <person name="Takami H."/>
            <person name="Hayashi T."/>
            <person name="Sahin N."/>
            <person name="Tani A."/>
        </authorList>
    </citation>
    <scope>NUCLEOTIDE SEQUENCE [LARGE SCALE GENOMIC DNA]</scope>
    <source>
        <strain evidence="2 3">DSM 23679</strain>
    </source>
</reference>
<sequence length="193" mass="20609">MWNTVFERLHPGARSSEAEIARAEAELGFALPESYRSFCRACGAGLANGHFRIATPLPYPAADLVTRAEIVADSINAAIQALSAADTPHRFSIEDGDLSRLERACFFGEGDDGSFLFWDVSGAGEYPIWVMAPDLETVRFGGDTLDAFFKRTQGLTILDVLGDGTPPLVSTFEGIEAAVLARAGEPAQDGAPV</sequence>
<dbReference type="RefSeq" id="WP_147830280.1">
    <property type="nucleotide sequence ID" value="NZ_BPQG01000097.1"/>
</dbReference>
<evidence type="ECO:0000313" key="2">
    <source>
        <dbReference type="EMBL" id="GJD46852.1"/>
    </source>
</evidence>
<keyword evidence="3" id="KW-1185">Reference proteome</keyword>
<gene>
    <name evidence="2" type="ORF">AFCDBAGC_4737</name>
</gene>
<organism evidence="2 3">
    <name type="scientific">Methylobacterium cerastii</name>
    <dbReference type="NCBI Taxonomy" id="932741"/>
    <lineage>
        <taxon>Bacteria</taxon>
        <taxon>Pseudomonadati</taxon>
        <taxon>Pseudomonadota</taxon>
        <taxon>Alphaproteobacteria</taxon>
        <taxon>Hyphomicrobiales</taxon>
        <taxon>Methylobacteriaceae</taxon>
        <taxon>Methylobacterium</taxon>
    </lineage>
</organism>
<evidence type="ECO:0000313" key="3">
    <source>
        <dbReference type="Proteomes" id="UP001055117"/>
    </source>
</evidence>
<feature type="domain" description="Knr4/Smi1-like" evidence="1">
    <location>
        <begin position="14"/>
        <end position="151"/>
    </location>
</feature>
<dbReference type="Proteomes" id="UP001055117">
    <property type="component" value="Unassembled WGS sequence"/>
</dbReference>
<protein>
    <recommendedName>
        <fullName evidence="1">Knr4/Smi1-like domain-containing protein</fullName>
    </recommendedName>
</protein>
<dbReference type="InterPro" id="IPR037883">
    <property type="entry name" value="Knr4/Smi1-like_sf"/>
</dbReference>